<evidence type="ECO:0000256" key="4">
    <source>
        <dbReference type="ARBA" id="ARBA00022571"/>
    </source>
</evidence>
<evidence type="ECO:0000256" key="6">
    <source>
        <dbReference type="ARBA" id="ARBA00022723"/>
    </source>
</evidence>
<dbReference type="NCBIfam" id="NF005710">
    <property type="entry name" value="PRK07522.1"/>
    <property type="match status" value="1"/>
</dbReference>
<dbReference type="EC" id="3.5.1.16" evidence="11"/>
<keyword evidence="12" id="KW-1185">Reference proteome</keyword>
<dbReference type="InterPro" id="IPR011650">
    <property type="entry name" value="Peptidase_M20_dimer"/>
</dbReference>
<protein>
    <submittedName>
        <fullName evidence="11">Acetylornithine deacetylase</fullName>
        <ecNumber evidence="11">3.5.1.16</ecNumber>
    </submittedName>
</protein>
<dbReference type="SUPFAM" id="SSF53187">
    <property type="entry name" value="Zn-dependent exopeptidases"/>
    <property type="match status" value="1"/>
</dbReference>
<sequence>MSVTDILAELVAVPSLPGRPNDVITGLIRERLARDGVTAIELPGPEGDRSNLFATIGPADRPGIVLSAHTDVVPTEGQTWTSDPFRLTTDGDRLTGRGTSDMKGFVACVLALVPEFAALPLTRPIHIALSYDEEIGCRGVPHLLARLPGLCAPPDAAIIGEPTDMRPVLSHKGKRAVVAVIEGEAGHSSNPSAGANALYPAGELLLRLRDRAAALAASGPFDQRFDPPHSTLQAGVIRGGSALNIIPDRAEIEIEARTVPAQSPDEIIDGVLADLTRLGGGDGGRIRVSHRELSAYPALPPPDDPALGELLTRLTGHAPIASVSFGTEAGLYRAAGIPSIICGPGSITRAHRADEYVLGSELAACCDMLRQLGRQLTAA</sequence>
<dbReference type="CDD" id="cd03894">
    <property type="entry name" value="M20_ArgE"/>
    <property type="match status" value="1"/>
</dbReference>
<evidence type="ECO:0000259" key="10">
    <source>
        <dbReference type="Pfam" id="PF07687"/>
    </source>
</evidence>
<name>A0A840SK25_9RHOB</name>
<dbReference type="InterPro" id="IPR036264">
    <property type="entry name" value="Bact_exopeptidase_dim_dom"/>
</dbReference>
<keyword evidence="6" id="KW-0479">Metal-binding</keyword>
<keyword evidence="9" id="KW-0170">Cobalt</keyword>
<evidence type="ECO:0000256" key="5">
    <source>
        <dbReference type="ARBA" id="ARBA00022605"/>
    </source>
</evidence>
<dbReference type="NCBIfam" id="TIGR01892">
    <property type="entry name" value="AcOrn-deacetyl"/>
    <property type="match status" value="1"/>
</dbReference>
<reference evidence="11 12" key="1">
    <citation type="submission" date="2020-08" db="EMBL/GenBank/DDBJ databases">
        <title>Genomic Encyclopedia of Type Strains, Phase IV (KMG-IV): sequencing the most valuable type-strain genomes for metagenomic binning, comparative biology and taxonomic classification.</title>
        <authorList>
            <person name="Goeker M."/>
        </authorList>
    </citation>
    <scope>NUCLEOTIDE SEQUENCE [LARGE SCALE GENOMIC DNA]</scope>
    <source>
        <strain evidence="11 12">DSM 101730</strain>
    </source>
</reference>
<evidence type="ECO:0000256" key="7">
    <source>
        <dbReference type="ARBA" id="ARBA00022801"/>
    </source>
</evidence>
<dbReference type="InterPro" id="IPR010169">
    <property type="entry name" value="AcOrn-deacetyl"/>
</dbReference>
<comment type="cofactor">
    <cofactor evidence="1">
        <name>Zn(2+)</name>
        <dbReference type="ChEBI" id="CHEBI:29105"/>
    </cofactor>
</comment>
<evidence type="ECO:0000256" key="8">
    <source>
        <dbReference type="ARBA" id="ARBA00022833"/>
    </source>
</evidence>
<dbReference type="Proteomes" id="UP000549457">
    <property type="component" value="Unassembled WGS sequence"/>
</dbReference>
<dbReference type="SUPFAM" id="SSF55031">
    <property type="entry name" value="Bacterial exopeptidase dimerisation domain"/>
    <property type="match status" value="1"/>
</dbReference>
<evidence type="ECO:0000256" key="2">
    <source>
        <dbReference type="ARBA" id="ARBA00005691"/>
    </source>
</evidence>
<dbReference type="PANTHER" id="PTHR43808">
    <property type="entry name" value="ACETYLORNITHINE DEACETYLASE"/>
    <property type="match status" value="1"/>
</dbReference>
<dbReference type="Gene3D" id="3.30.70.360">
    <property type="match status" value="1"/>
</dbReference>
<keyword evidence="3" id="KW-0963">Cytoplasm</keyword>
<evidence type="ECO:0000313" key="11">
    <source>
        <dbReference type="EMBL" id="MBB5221120.1"/>
    </source>
</evidence>
<keyword evidence="4" id="KW-0055">Arginine biosynthesis</keyword>
<dbReference type="PROSITE" id="PS00759">
    <property type="entry name" value="ARGE_DAPE_CPG2_2"/>
    <property type="match status" value="1"/>
</dbReference>
<accession>A0A840SK25</accession>
<dbReference type="GO" id="GO:0008777">
    <property type="term" value="F:acetylornithine deacetylase activity"/>
    <property type="evidence" value="ECO:0007669"/>
    <property type="project" value="UniProtKB-EC"/>
</dbReference>
<dbReference type="GO" id="GO:0046872">
    <property type="term" value="F:metal ion binding"/>
    <property type="evidence" value="ECO:0007669"/>
    <property type="project" value="UniProtKB-KW"/>
</dbReference>
<evidence type="ECO:0000256" key="1">
    <source>
        <dbReference type="ARBA" id="ARBA00001947"/>
    </source>
</evidence>
<keyword evidence="5" id="KW-0028">Amino-acid biosynthesis</keyword>
<keyword evidence="7 11" id="KW-0378">Hydrolase</keyword>
<dbReference type="AlphaFoldDB" id="A0A840SK25"/>
<comment type="caution">
    <text evidence="11">The sequence shown here is derived from an EMBL/GenBank/DDBJ whole genome shotgun (WGS) entry which is preliminary data.</text>
</comment>
<dbReference type="Gene3D" id="3.40.630.10">
    <property type="entry name" value="Zn peptidases"/>
    <property type="match status" value="1"/>
</dbReference>
<organism evidence="11 12">
    <name type="scientific">Amaricoccus macauensis</name>
    <dbReference type="NCBI Taxonomy" id="57001"/>
    <lineage>
        <taxon>Bacteria</taxon>
        <taxon>Pseudomonadati</taxon>
        <taxon>Pseudomonadota</taxon>
        <taxon>Alphaproteobacteria</taxon>
        <taxon>Rhodobacterales</taxon>
        <taxon>Paracoccaceae</taxon>
        <taxon>Amaricoccus</taxon>
    </lineage>
</organism>
<dbReference type="InterPro" id="IPR001261">
    <property type="entry name" value="ArgE/DapE_CS"/>
</dbReference>
<dbReference type="PANTHER" id="PTHR43808:SF31">
    <property type="entry name" value="N-ACETYL-L-CITRULLINE DEACETYLASE"/>
    <property type="match status" value="1"/>
</dbReference>
<evidence type="ECO:0000313" key="12">
    <source>
        <dbReference type="Proteomes" id="UP000549457"/>
    </source>
</evidence>
<dbReference type="Pfam" id="PF07687">
    <property type="entry name" value="M20_dimer"/>
    <property type="match status" value="1"/>
</dbReference>
<evidence type="ECO:0000256" key="9">
    <source>
        <dbReference type="ARBA" id="ARBA00023285"/>
    </source>
</evidence>
<evidence type="ECO:0000256" key="3">
    <source>
        <dbReference type="ARBA" id="ARBA00022490"/>
    </source>
</evidence>
<dbReference type="InterPro" id="IPR050072">
    <property type="entry name" value="Peptidase_M20A"/>
</dbReference>
<dbReference type="EMBL" id="JACHFM010000001">
    <property type="protein sequence ID" value="MBB5221120.1"/>
    <property type="molecule type" value="Genomic_DNA"/>
</dbReference>
<dbReference type="RefSeq" id="WP_184147522.1">
    <property type="nucleotide sequence ID" value="NZ_JACHFM010000001.1"/>
</dbReference>
<comment type="similarity">
    <text evidence="2">Belongs to the peptidase M20A family. ArgE subfamily.</text>
</comment>
<proteinExistence type="inferred from homology"/>
<dbReference type="Pfam" id="PF01546">
    <property type="entry name" value="Peptidase_M20"/>
    <property type="match status" value="1"/>
</dbReference>
<keyword evidence="8" id="KW-0862">Zinc</keyword>
<gene>
    <name evidence="11" type="ORF">HNP73_001041</name>
</gene>
<dbReference type="InterPro" id="IPR002933">
    <property type="entry name" value="Peptidase_M20"/>
</dbReference>
<dbReference type="GO" id="GO:0006526">
    <property type="term" value="P:L-arginine biosynthetic process"/>
    <property type="evidence" value="ECO:0007669"/>
    <property type="project" value="UniProtKB-KW"/>
</dbReference>
<feature type="domain" description="Peptidase M20 dimerisation" evidence="10">
    <location>
        <begin position="170"/>
        <end position="275"/>
    </location>
</feature>